<evidence type="ECO:0000313" key="2">
    <source>
        <dbReference type="Proteomes" id="UP000011158"/>
    </source>
</evidence>
<reference evidence="1 2" key="1">
    <citation type="journal article" date="2013" name="Arch. Virol.">
        <title>Genomic analysis of bacteriophage PBECO4 infecting Escherichia coli O157:H7.</title>
        <authorList>
            <person name="Kim M.S."/>
            <person name="Hong S.S."/>
            <person name="Park K."/>
            <person name="Myung H."/>
        </authorList>
    </citation>
    <scope>NUCLEOTIDE SEQUENCE [LARGE SCALE GENOMIC DNA]</scope>
</reference>
<dbReference type="RefSeq" id="YP_009150580.1">
    <property type="nucleotide sequence ID" value="NC_027364.1"/>
</dbReference>
<name>L7TKH5_9CAUD</name>
<proteinExistence type="predicted"/>
<sequence>MFYIERGKRFSFQIKGIKTMAIIITRVSGTTGNEQVVAVITNKAGAELQNAMNTWAVNEFGQWASVAYIETYQVPSISLTDLGVERILCLDELN</sequence>
<accession>L7TKH5</accession>
<dbReference type="KEGG" id="vg:24642999"/>
<dbReference type="EMBL" id="KC295538">
    <property type="protein sequence ID" value="AGC34946.1"/>
    <property type="molecule type" value="Genomic_DNA"/>
</dbReference>
<organism evidence="1 2">
    <name type="scientific">Escherichia phage PBECO4</name>
    <dbReference type="NCBI Taxonomy" id="1273738"/>
    <lineage>
        <taxon>Viruses</taxon>
        <taxon>Duplodnaviria</taxon>
        <taxon>Heunggongvirae</taxon>
        <taxon>Uroviricota</taxon>
        <taxon>Caudoviricetes</taxon>
        <taxon>Asteriusvirus</taxon>
        <taxon>Asteriusvirus PBECO4</taxon>
    </lineage>
</organism>
<keyword evidence="2" id="KW-1185">Reference proteome</keyword>
<dbReference type="Proteomes" id="UP000011158">
    <property type="component" value="Segment"/>
</dbReference>
<evidence type="ECO:0000313" key="1">
    <source>
        <dbReference type="EMBL" id="AGC34946.1"/>
    </source>
</evidence>
<protein>
    <submittedName>
        <fullName evidence="1">Uncharacterized protein</fullName>
    </submittedName>
</protein>
<dbReference type="GeneID" id="24642999"/>